<dbReference type="OrthoDB" id="2203732at2759"/>
<protein>
    <recommendedName>
        <fullName evidence="4">Cysteine-rich transmembrane CYSTM domain-containing protein</fullName>
    </recommendedName>
</protein>
<comment type="caution">
    <text evidence="2">The sequence shown here is derived from an EMBL/GenBank/DDBJ whole genome shotgun (WGS) entry which is preliminary data.</text>
</comment>
<reference evidence="2" key="1">
    <citation type="submission" date="2020-12" db="EMBL/GenBank/DDBJ databases">
        <title>Metabolic potential, ecology and presence of endohyphal bacteria is reflected in genomic diversity of Mucoromycotina.</title>
        <authorList>
            <person name="Muszewska A."/>
            <person name="Okrasinska A."/>
            <person name="Steczkiewicz K."/>
            <person name="Drgas O."/>
            <person name="Orlowska M."/>
            <person name="Perlinska-Lenart U."/>
            <person name="Aleksandrzak-Piekarczyk T."/>
            <person name="Szatraj K."/>
            <person name="Zielenkiewicz U."/>
            <person name="Pilsyk S."/>
            <person name="Malc E."/>
            <person name="Mieczkowski P."/>
            <person name="Kruszewska J.S."/>
            <person name="Biernat P."/>
            <person name="Pawlowska J."/>
        </authorList>
    </citation>
    <scope>NUCLEOTIDE SEQUENCE</scope>
    <source>
        <strain evidence="2">WA0000017839</strain>
    </source>
</reference>
<organism evidence="2 3">
    <name type="scientific">Mucor saturninus</name>
    <dbReference type="NCBI Taxonomy" id="64648"/>
    <lineage>
        <taxon>Eukaryota</taxon>
        <taxon>Fungi</taxon>
        <taxon>Fungi incertae sedis</taxon>
        <taxon>Mucoromycota</taxon>
        <taxon>Mucoromycotina</taxon>
        <taxon>Mucoromycetes</taxon>
        <taxon>Mucorales</taxon>
        <taxon>Mucorineae</taxon>
        <taxon>Mucoraceae</taxon>
        <taxon>Mucor</taxon>
    </lineage>
</organism>
<sequence length="77" mass="8773">MDRRNLPDRYYTPQPQKKPEAQIHAEAYQPTPRPESVYLNENSRVSKNESCCVSCLLACFLCFAVKGESNPPPDSKQ</sequence>
<evidence type="ECO:0000256" key="1">
    <source>
        <dbReference type="SAM" id="MobiDB-lite"/>
    </source>
</evidence>
<name>A0A8H7QP00_9FUNG</name>
<evidence type="ECO:0008006" key="4">
    <source>
        <dbReference type="Google" id="ProtNLM"/>
    </source>
</evidence>
<feature type="region of interest" description="Disordered" evidence="1">
    <location>
        <begin position="1"/>
        <end position="35"/>
    </location>
</feature>
<dbReference type="Proteomes" id="UP000603453">
    <property type="component" value="Unassembled WGS sequence"/>
</dbReference>
<keyword evidence="3" id="KW-1185">Reference proteome</keyword>
<evidence type="ECO:0000313" key="2">
    <source>
        <dbReference type="EMBL" id="KAG2196154.1"/>
    </source>
</evidence>
<dbReference type="EMBL" id="JAEPRD010000153">
    <property type="protein sequence ID" value="KAG2196154.1"/>
    <property type="molecule type" value="Genomic_DNA"/>
</dbReference>
<dbReference type="AlphaFoldDB" id="A0A8H7QP00"/>
<proteinExistence type="predicted"/>
<evidence type="ECO:0000313" key="3">
    <source>
        <dbReference type="Proteomes" id="UP000603453"/>
    </source>
</evidence>
<accession>A0A8H7QP00</accession>
<gene>
    <name evidence="2" type="ORF">INT47_006500</name>
</gene>